<dbReference type="InParanoid" id="W5ME51"/>
<feature type="region of interest" description="Disordered" evidence="2">
    <location>
        <begin position="329"/>
        <end position="380"/>
    </location>
</feature>
<dbReference type="STRING" id="7918.ENSLOCP00000006660"/>
<dbReference type="Proteomes" id="UP000018468">
    <property type="component" value="Linkage group LG20"/>
</dbReference>
<reference evidence="3" key="3">
    <citation type="submission" date="2025-09" db="UniProtKB">
        <authorList>
            <consortium name="Ensembl"/>
        </authorList>
    </citation>
    <scope>IDENTIFICATION</scope>
</reference>
<name>W5ME51_LEPOC</name>
<evidence type="ECO:0000256" key="1">
    <source>
        <dbReference type="SAM" id="Coils"/>
    </source>
</evidence>
<keyword evidence="4" id="KW-1185">Reference proteome</keyword>
<dbReference type="Ensembl" id="ENSLOCT00000006668.1">
    <property type="protein sequence ID" value="ENSLOCP00000006660.1"/>
    <property type="gene ID" value="ENSLOCG00000005516.1"/>
</dbReference>
<feature type="coiled-coil region" evidence="1">
    <location>
        <begin position="117"/>
        <end position="151"/>
    </location>
</feature>
<dbReference type="Bgee" id="ENSLOCG00000005516">
    <property type="expression patterns" value="Expressed in testis and 13 other cell types or tissues"/>
</dbReference>
<protein>
    <submittedName>
        <fullName evidence="3">Coiled-coil domain containing 62</fullName>
    </submittedName>
</protein>
<organism evidence="3 4">
    <name type="scientific">Lepisosteus oculatus</name>
    <name type="common">Spotted gar</name>
    <dbReference type="NCBI Taxonomy" id="7918"/>
    <lineage>
        <taxon>Eukaryota</taxon>
        <taxon>Metazoa</taxon>
        <taxon>Chordata</taxon>
        <taxon>Craniata</taxon>
        <taxon>Vertebrata</taxon>
        <taxon>Euteleostomi</taxon>
        <taxon>Actinopterygii</taxon>
        <taxon>Neopterygii</taxon>
        <taxon>Holostei</taxon>
        <taxon>Semionotiformes</taxon>
        <taxon>Lepisosteidae</taxon>
        <taxon>Lepisosteus</taxon>
    </lineage>
</organism>
<feature type="compositionally biased region" description="Basic and acidic residues" evidence="2">
    <location>
        <begin position="365"/>
        <end position="374"/>
    </location>
</feature>
<dbReference type="EMBL" id="AHAT01005132">
    <property type="status" value="NOT_ANNOTATED_CDS"/>
    <property type="molecule type" value="Genomic_DNA"/>
</dbReference>
<dbReference type="HOGENOM" id="CLU_035185_0_0_1"/>
<evidence type="ECO:0000256" key="2">
    <source>
        <dbReference type="SAM" id="MobiDB-lite"/>
    </source>
</evidence>
<evidence type="ECO:0000313" key="3">
    <source>
        <dbReference type="Ensembl" id="ENSLOCP00000006660.1"/>
    </source>
</evidence>
<evidence type="ECO:0000313" key="4">
    <source>
        <dbReference type="Proteomes" id="UP000018468"/>
    </source>
</evidence>
<accession>W5ME51</accession>
<feature type="coiled-coil region" evidence="1">
    <location>
        <begin position="180"/>
        <end position="246"/>
    </location>
</feature>
<reference evidence="3" key="2">
    <citation type="submission" date="2025-08" db="UniProtKB">
        <authorList>
            <consortium name="Ensembl"/>
        </authorList>
    </citation>
    <scope>IDENTIFICATION</scope>
</reference>
<dbReference type="eggNOG" id="ENOG502RHSF">
    <property type="taxonomic scope" value="Eukaryota"/>
</dbReference>
<dbReference type="GeneTree" id="ENSGT00400000022269"/>
<keyword evidence="1" id="KW-0175">Coiled coil</keyword>
<dbReference type="OMA" id="MVASHQK"/>
<dbReference type="AlphaFoldDB" id="W5ME51"/>
<reference evidence="4" key="1">
    <citation type="submission" date="2011-12" db="EMBL/GenBank/DDBJ databases">
        <title>The Draft Genome of Lepisosteus oculatus.</title>
        <authorList>
            <consortium name="The Broad Institute Genome Assembly &amp; Analysis Group"/>
            <consortium name="Computational R&amp;D Group"/>
            <consortium name="and Sequencing Platform"/>
            <person name="Di Palma F."/>
            <person name="Alfoldi J."/>
            <person name="Johnson J."/>
            <person name="Berlin A."/>
            <person name="Gnerre S."/>
            <person name="Jaffe D."/>
            <person name="MacCallum I."/>
            <person name="Young S."/>
            <person name="Walker B.J."/>
            <person name="Lander E.S."/>
            <person name="Lindblad-Toh K."/>
        </authorList>
    </citation>
    <scope>NUCLEOTIDE SEQUENCE [LARGE SCALE GENOMIC DNA]</scope>
</reference>
<feature type="coiled-coil region" evidence="1">
    <location>
        <begin position="275"/>
        <end position="309"/>
    </location>
</feature>
<sequence>FSSALKVAVQLKFDHKAAVEIESATIQKQRKELQLLVAELKDRDRELNSMVSAHQKQLLAWEEDRQKVLTLEQRCARFENELQKRNEIIRAVTKRIRILEAQQLDRQSALSSTQQLLQDLSEREQETSSQCQDLQEKNQSLNSSVLELSTQIGQLQAREQELGAMLKLKDEDVVEATRHIVDLTGRLRKLEAAVKECRLREDRALKEAQEYKRQLRDDLQEKTAENNNQKEDVIRLKQEIQLLQSELALAGEGERRKDELLELARSKQERTEMELHCLRQVYENQQNDLQLLQLNLESSQERLKEREGRAQEGSQGRLDLGSLHLDSSAVWGGSSPASNRRKQRGSPRLGNGTLELAVSPPKDTLSSKEAHVSEQDEQPSLTRLLRLVAESRQMVADLEISTMRP</sequence>
<proteinExistence type="predicted"/>